<gene>
    <name evidence="5" type="ORF">MtrunA17_Chr6g0459521</name>
</gene>
<organism evidence="5">
    <name type="scientific">Medicago truncatula</name>
    <name type="common">Barrel medic</name>
    <name type="synonym">Medicago tribuloides</name>
    <dbReference type="NCBI Taxonomy" id="3880"/>
    <lineage>
        <taxon>Eukaryota</taxon>
        <taxon>Viridiplantae</taxon>
        <taxon>Streptophyta</taxon>
        <taxon>Embryophyta</taxon>
        <taxon>Tracheophyta</taxon>
        <taxon>Spermatophyta</taxon>
        <taxon>Magnoliopsida</taxon>
        <taxon>eudicotyledons</taxon>
        <taxon>Gunneridae</taxon>
        <taxon>Pentapetalae</taxon>
        <taxon>rosids</taxon>
        <taxon>fabids</taxon>
        <taxon>Fabales</taxon>
        <taxon>Fabaceae</taxon>
        <taxon>Papilionoideae</taxon>
        <taxon>50 kb inversion clade</taxon>
        <taxon>NPAAA clade</taxon>
        <taxon>Hologalegina</taxon>
        <taxon>IRL clade</taxon>
        <taxon>Trifolieae</taxon>
        <taxon>Medicago</taxon>
    </lineage>
</organism>
<evidence type="ECO:0000256" key="1">
    <source>
        <dbReference type="ARBA" id="ARBA00006914"/>
    </source>
</evidence>
<accession>A0A396HI94</accession>
<evidence type="ECO:0000256" key="2">
    <source>
        <dbReference type="ARBA" id="ARBA00022741"/>
    </source>
</evidence>
<name>A0A396HI94_MEDTR</name>
<dbReference type="EMBL" id="PSQE01000006">
    <property type="protein sequence ID" value="RHN50627.1"/>
    <property type="molecule type" value="Genomic_DNA"/>
</dbReference>
<dbReference type="AlphaFoldDB" id="A0A396HI94"/>
<dbReference type="Pfam" id="PF09336">
    <property type="entry name" value="Vps4_C"/>
    <property type="match status" value="1"/>
</dbReference>
<sequence length="67" mass="7709">MTLCGDGEHESSRRLKTQFLIEMEGFDSGNMKRKDFKNSLQEVRPSVSPNDLGIFEQWNKQFGTLAK</sequence>
<dbReference type="InterPro" id="IPR015415">
    <property type="entry name" value="Spast_Vps4_C"/>
</dbReference>
<comment type="similarity">
    <text evidence="1">Belongs to the AAA ATPase family.</text>
</comment>
<feature type="domain" description="Spastin/Vps4 C-terminal" evidence="4">
    <location>
        <begin position="32"/>
        <end position="63"/>
    </location>
</feature>
<comment type="caution">
    <text evidence="5">The sequence shown here is derived from an EMBL/GenBank/DDBJ whole genome shotgun (WGS) entry which is preliminary data.</text>
</comment>
<dbReference type="Gramene" id="rna34936">
    <property type="protein sequence ID" value="RHN50627.1"/>
    <property type="gene ID" value="gene34936"/>
</dbReference>
<dbReference type="PANTHER" id="PTHR23074">
    <property type="entry name" value="AAA DOMAIN-CONTAINING"/>
    <property type="match status" value="1"/>
</dbReference>
<protein>
    <submittedName>
        <fullName evidence="5">Putative Vps4 oligomerization</fullName>
    </submittedName>
</protein>
<dbReference type="InterPro" id="IPR050304">
    <property type="entry name" value="MT-severing_AAA_ATPase"/>
</dbReference>
<keyword evidence="2" id="KW-0547">Nucleotide-binding</keyword>
<reference evidence="5" key="1">
    <citation type="journal article" date="2018" name="Nat. Plants">
        <title>Whole-genome landscape of Medicago truncatula symbiotic genes.</title>
        <authorList>
            <person name="Pecrix Y."/>
            <person name="Gamas P."/>
            <person name="Carrere S."/>
        </authorList>
    </citation>
    <scope>NUCLEOTIDE SEQUENCE</scope>
    <source>
        <tissue evidence="5">Leaves</tissue>
    </source>
</reference>
<evidence type="ECO:0000259" key="4">
    <source>
        <dbReference type="Pfam" id="PF09336"/>
    </source>
</evidence>
<dbReference type="GO" id="GO:0005524">
    <property type="term" value="F:ATP binding"/>
    <property type="evidence" value="ECO:0007669"/>
    <property type="project" value="UniProtKB-KW"/>
</dbReference>
<evidence type="ECO:0000256" key="3">
    <source>
        <dbReference type="ARBA" id="ARBA00022840"/>
    </source>
</evidence>
<evidence type="ECO:0000313" key="5">
    <source>
        <dbReference type="EMBL" id="RHN50627.1"/>
    </source>
</evidence>
<dbReference type="Gene3D" id="1.10.8.60">
    <property type="match status" value="1"/>
</dbReference>
<dbReference type="Proteomes" id="UP000265566">
    <property type="component" value="Chromosome 6"/>
</dbReference>
<dbReference type="PANTHER" id="PTHR23074:SF17">
    <property type="entry name" value="FIDGETIN-LIKE PROTEIN 1"/>
    <property type="match status" value="1"/>
</dbReference>
<proteinExistence type="inferred from homology"/>
<keyword evidence="3" id="KW-0067">ATP-binding</keyword>